<dbReference type="Proteomes" id="UP000053237">
    <property type="component" value="Unassembled WGS sequence"/>
</dbReference>
<feature type="region of interest" description="Disordered" evidence="1">
    <location>
        <begin position="34"/>
        <end position="88"/>
    </location>
</feature>
<gene>
    <name evidence="3" type="ORF">BN9_030630</name>
</gene>
<keyword evidence="4" id="KW-1185">Reference proteome</keyword>
<dbReference type="EMBL" id="CAIX01000031">
    <property type="protein sequence ID" value="CCI42279.1"/>
    <property type="molecule type" value="Genomic_DNA"/>
</dbReference>
<reference evidence="3 4" key="1">
    <citation type="submission" date="2012-05" db="EMBL/GenBank/DDBJ databases">
        <title>Recombination and specialization in a pathogen metapopulation.</title>
        <authorList>
            <person name="Gardiner A."/>
            <person name="Kemen E."/>
            <person name="Schultz-Larsen T."/>
            <person name="MacLean D."/>
            <person name="Van Oosterhout C."/>
            <person name="Jones J.D.G."/>
        </authorList>
    </citation>
    <scope>NUCLEOTIDE SEQUENCE [LARGE SCALE GENOMIC DNA]</scope>
    <source>
        <strain evidence="3 4">Ac Nc2</strain>
    </source>
</reference>
<evidence type="ECO:0000256" key="1">
    <source>
        <dbReference type="SAM" id="MobiDB-lite"/>
    </source>
</evidence>
<evidence type="ECO:0000313" key="3">
    <source>
        <dbReference type="EMBL" id="CCI42279.1"/>
    </source>
</evidence>
<keyword evidence="2" id="KW-1133">Transmembrane helix</keyword>
<evidence type="ECO:0000256" key="2">
    <source>
        <dbReference type="SAM" id="Phobius"/>
    </source>
</evidence>
<feature type="transmembrane region" description="Helical" evidence="2">
    <location>
        <begin position="675"/>
        <end position="691"/>
    </location>
</feature>
<keyword evidence="2" id="KW-0472">Membrane</keyword>
<feature type="compositionally biased region" description="Low complexity" evidence="1">
    <location>
        <begin position="56"/>
        <end position="85"/>
    </location>
</feature>
<dbReference type="InParanoid" id="A0A024G6U2"/>
<accession>A0A024G6U2</accession>
<proteinExistence type="predicted"/>
<evidence type="ECO:0000313" key="4">
    <source>
        <dbReference type="Proteomes" id="UP000053237"/>
    </source>
</evidence>
<protein>
    <submittedName>
        <fullName evidence="3">Uncharacterized protein</fullName>
    </submittedName>
</protein>
<name>A0A024G6U2_9STRA</name>
<sequence>MADAFVLKNETFGETKSTCEKYCMHRKLSNLAEENADVNDNQMDPESEIPMMEVGSSSSCTSSEPRTTSPPASSDWQISDSQISRSRTRERLHQLARSNNCMEQDRGANVLSEIHQAVDTTWAFNDSNFPFELEGTGINQQYGFADELCELGHDLWCDDVKHKKIADQKSHDDPGYFDERSNFEMGLEDGHASDESFFRESDVVGFFEKEANTELREGDISTTEIGVEHAEIFSDIEIGTRPKRDENFPCETSSKETIDFMYSLPAETTFDGIKNSGAFWDEIDVESAIDEDFYTEELIQNTSDSTMASVYQSKESVQTVMRRVTSVLSEWKTTRDQDIYIRLHFQHATQMCELAEWIRAYVCGVSHGLYAAFEFLYSVLCRGYPIVELGLRDLIRYLATTFQKLDDGLNLFVLKFVENVLQAVSSWFDPAYNFSEHFVANLSRQTSSVHRNTTSANSTSRSEYVWITKEMEKIKSRRILLEDVLESVLLETQMVLEKSCNDTKLASFEVMKQLKTSGDHMLYSNVLKEVSEYEDIVSTHTSLLQKEIDIIRSRKQGREQSYESPAAARQVHHEQCSRLETFRGLFGNSHGINAELTINPSLGRANSEIGTNGKTAKSICGLGGSDQANIQHCTQVQSFIKAHEQRIIPDISIDTRFSSDTLVSTHMTQKTLKRVSAFSLFSLSIFLFLYLRHRQTLSRKRQALHAKRWQKRMSDSAILRTEDDDVLEFIPARAPVHAAVRPLSMSTHVRRSRRIATAHYNRYSAP</sequence>
<keyword evidence="2" id="KW-0812">Transmembrane</keyword>
<dbReference type="AlphaFoldDB" id="A0A024G6U2"/>
<organism evidence="3 4">
    <name type="scientific">Albugo candida</name>
    <dbReference type="NCBI Taxonomy" id="65357"/>
    <lineage>
        <taxon>Eukaryota</taxon>
        <taxon>Sar</taxon>
        <taxon>Stramenopiles</taxon>
        <taxon>Oomycota</taxon>
        <taxon>Peronosporomycetes</taxon>
        <taxon>Albuginales</taxon>
        <taxon>Albuginaceae</taxon>
        <taxon>Albugo</taxon>
    </lineage>
</organism>
<comment type="caution">
    <text evidence="3">The sequence shown here is derived from an EMBL/GenBank/DDBJ whole genome shotgun (WGS) entry which is preliminary data.</text>
</comment>